<keyword evidence="3" id="KW-1185">Reference proteome</keyword>
<dbReference type="EMBL" id="JBEGDG010000001">
    <property type="protein sequence ID" value="MEQ6353315.1"/>
    <property type="molecule type" value="Genomic_DNA"/>
</dbReference>
<reference evidence="2 3" key="1">
    <citation type="submission" date="2024-06" db="EMBL/GenBank/DDBJ databases">
        <title>Lysinibacillus zambalefons sp. nov., a Novel Firmicute Isolated from the Poon Bato Zambales Hyperalkaline Spring.</title>
        <authorList>
            <person name="Aja J.A."/>
            <person name="Lazaro J.E.H."/>
            <person name="Llorin L.D."/>
            <person name="Lim K.R."/>
            <person name="Teodosio J."/>
            <person name="Dalisay D.S."/>
        </authorList>
    </citation>
    <scope>NUCLEOTIDE SEQUENCE [LARGE SCALE GENOMIC DNA]</scope>
    <source>
        <strain evidence="2 3">M3</strain>
    </source>
</reference>
<evidence type="ECO:0000313" key="3">
    <source>
        <dbReference type="Proteomes" id="UP001478862"/>
    </source>
</evidence>
<proteinExistence type="predicted"/>
<keyword evidence="2" id="KW-0648">Protein biosynthesis</keyword>
<feature type="compositionally biased region" description="Low complexity" evidence="1">
    <location>
        <begin position="51"/>
        <end position="64"/>
    </location>
</feature>
<comment type="caution">
    <text evidence="2">The sequence shown here is derived from an EMBL/GenBank/DDBJ whole genome shotgun (WGS) entry which is preliminary data.</text>
</comment>
<organism evidence="2 3">
    <name type="scientific">Lysinibacillus zambalensis</name>
    <dbReference type="NCBI Taxonomy" id="3160866"/>
    <lineage>
        <taxon>Bacteria</taxon>
        <taxon>Bacillati</taxon>
        <taxon>Bacillota</taxon>
        <taxon>Bacilli</taxon>
        <taxon>Bacillales</taxon>
        <taxon>Bacillaceae</taxon>
        <taxon>Lysinibacillus</taxon>
    </lineage>
</organism>
<evidence type="ECO:0000313" key="2">
    <source>
        <dbReference type="EMBL" id="MEQ6353315.1"/>
    </source>
</evidence>
<evidence type="ECO:0000256" key="1">
    <source>
        <dbReference type="SAM" id="MobiDB-lite"/>
    </source>
</evidence>
<gene>
    <name evidence="2" type="ORF">ABNX05_01655</name>
</gene>
<name>A0ABV1MLC7_9BACI</name>
<dbReference type="RefSeq" id="WP_349658093.1">
    <property type="nucleotide sequence ID" value="NZ_JBEGDG010000001.1"/>
</dbReference>
<keyword evidence="2" id="KW-0396">Initiation factor</keyword>
<protein>
    <submittedName>
        <fullName evidence="2">Translation initiation factor 2</fullName>
    </submittedName>
</protein>
<accession>A0ABV1MLC7</accession>
<feature type="region of interest" description="Disordered" evidence="1">
    <location>
        <begin position="50"/>
        <end position="69"/>
    </location>
</feature>
<dbReference type="Proteomes" id="UP001478862">
    <property type="component" value="Unassembled WGS sequence"/>
</dbReference>
<sequence>MSKRKDSFNMNDLLSNGENDAAKLAVIAGLITTLGDGLSTIAAMMALEEAQSQQSNTNNNSSSNKIDELEKQVQYLTKELNKLKYSRK</sequence>
<dbReference type="GO" id="GO:0003743">
    <property type="term" value="F:translation initiation factor activity"/>
    <property type="evidence" value="ECO:0007669"/>
    <property type="project" value="UniProtKB-KW"/>
</dbReference>